<organism evidence="1 2">
    <name type="scientific">Comamonas kerstersii</name>
    <dbReference type="NCBI Taxonomy" id="225992"/>
    <lineage>
        <taxon>Bacteria</taxon>
        <taxon>Pseudomonadati</taxon>
        <taxon>Pseudomonadota</taxon>
        <taxon>Betaproteobacteria</taxon>
        <taxon>Burkholderiales</taxon>
        <taxon>Comamonadaceae</taxon>
        <taxon>Comamonas</taxon>
    </lineage>
</organism>
<evidence type="ECO:0000313" key="1">
    <source>
        <dbReference type="EMBL" id="AQZ99078.1"/>
    </source>
</evidence>
<dbReference type="InterPro" id="IPR056912">
    <property type="entry name" value="Phage_JBD30_tail_term-like"/>
</dbReference>
<dbReference type="AlphaFoldDB" id="A0A1V0BGP4"/>
<dbReference type="Pfam" id="PF23840">
    <property type="entry name" value="Phage_tail_terminator"/>
    <property type="match status" value="1"/>
</dbReference>
<accession>A0A1V0BGP4</accession>
<reference evidence="1 2" key="1">
    <citation type="submission" date="2017-03" db="EMBL/GenBank/DDBJ databases">
        <title>Rapid Whole Genome Sequencing of Comamonas kerstersii Causing Continuous ambulatory Peritoneal Dialysis-Associated Peritonitis.</title>
        <authorList>
            <person name="Zheng B."/>
        </authorList>
    </citation>
    <scope>NUCLEOTIDE SEQUENCE [LARGE SCALE GENOMIC DNA]</scope>
    <source>
        <strain evidence="1 2">8943</strain>
    </source>
</reference>
<dbReference type="Proteomes" id="UP000242792">
    <property type="component" value="Chromosome"/>
</dbReference>
<sequence length="146" mass="15619">MNFEPFDTGLVEQRLKTQVPVLLEVGGAAEYAAIQQLSTFRTPSAYVIFAGESGSAGPAPRGPRVQPAETRFGVALAVRNYRAGAGGQLSEELRQVIGAVRSALLGWVPPVPGATALAWEGGRVMDYDASTVLYVETYQLTHLLQK</sequence>
<evidence type="ECO:0008006" key="3">
    <source>
        <dbReference type="Google" id="ProtNLM"/>
    </source>
</evidence>
<gene>
    <name evidence="1" type="ORF">B5M06_13270</name>
</gene>
<proteinExistence type="predicted"/>
<dbReference type="OrthoDB" id="6166881at2"/>
<dbReference type="GeneID" id="83040290"/>
<protein>
    <recommendedName>
        <fullName evidence="3">DUF3168 domain-containing protein</fullName>
    </recommendedName>
</protein>
<dbReference type="EMBL" id="CP020121">
    <property type="protein sequence ID" value="AQZ99078.1"/>
    <property type="molecule type" value="Genomic_DNA"/>
</dbReference>
<evidence type="ECO:0000313" key="2">
    <source>
        <dbReference type="Proteomes" id="UP000242792"/>
    </source>
</evidence>
<dbReference type="KEGG" id="cke:B5M06_13270"/>
<name>A0A1V0BGP4_9BURK</name>
<dbReference type="RefSeq" id="WP_054065232.1">
    <property type="nucleotide sequence ID" value="NZ_CP020121.1"/>
</dbReference>